<evidence type="ECO:0000256" key="1">
    <source>
        <dbReference type="SAM" id="MobiDB-lite"/>
    </source>
</evidence>
<feature type="region of interest" description="Disordered" evidence="1">
    <location>
        <begin position="17"/>
        <end position="40"/>
    </location>
</feature>
<dbReference type="GeneID" id="303298666"/>
<keyword evidence="3" id="KW-1185">Reference proteome</keyword>
<reference evidence="3" key="1">
    <citation type="journal article" date="2019" name="Int. J. Syst. Evol. Microbiol.">
        <title>The Global Catalogue of Microorganisms (GCM) 10K type strain sequencing project: providing services to taxonomists for standard genome sequencing and annotation.</title>
        <authorList>
            <consortium name="The Broad Institute Genomics Platform"/>
            <consortium name="The Broad Institute Genome Sequencing Center for Infectious Disease"/>
            <person name="Wu L."/>
            <person name="Ma J."/>
        </authorList>
    </citation>
    <scope>NUCLEOTIDE SEQUENCE [LARGE SCALE GENOMIC DNA]</scope>
    <source>
        <strain evidence="3">CGMCC 1.16455</strain>
    </source>
</reference>
<organism evidence="2 3">
    <name type="scientific">Brachybacterium tyrofermentans</name>
    <dbReference type="NCBI Taxonomy" id="47848"/>
    <lineage>
        <taxon>Bacteria</taxon>
        <taxon>Bacillati</taxon>
        <taxon>Actinomycetota</taxon>
        <taxon>Actinomycetes</taxon>
        <taxon>Micrococcales</taxon>
        <taxon>Dermabacteraceae</taxon>
        <taxon>Brachybacterium</taxon>
    </lineage>
</organism>
<dbReference type="EMBL" id="JBHSLN010000019">
    <property type="protein sequence ID" value="MFC5297112.1"/>
    <property type="molecule type" value="Genomic_DNA"/>
</dbReference>
<dbReference type="Proteomes" id="UP001595937">
    <property type="component" value="Unassembled WGS sequence"/>
</dbReference>
<gene>
    <name evidence="2" type="ORF">ACFPK8_06275</name>
</gene>
<proteinExistence type="predicted"/>
<evidence type="ECO:0000313" key="3">
    <source>
        <dbReference type="Proteomes" id="UP001595937"/>
    </source>
</evidence>
<evidence type="ECO:0000313" key="2">
    <source>
        <dbReference type="EMBL" id="MFC5297112.1"/>
    </source>
</evidence>
<sequence length="40" mass="4379">MAAVDLLIDGLEHVRGARRGQGTRRARESALPTCRTNSRS</sequence>
<comment type="caution">
    <text evidence="2">The sequence shown here is derived from an EMBL/GenBank/DDBJ whole genome shotgun (WGS) entry which is preliminary data.</text>
</comment>
<protein>
    <submittedName>
        <fullName evidence="2">Uncharacterized protein</fullName>
    </submittedName>
</protein>
<name>A0ABW0FD40_9MICO</name>
<dbReference type="RefSeq" id="WP_343925753.1">
    <property type="nucleotide sequence ID" value="NZ_BAAAIR010000047.1"/>
</dbReference>
<accession>A0ABW0FD40</accession>